<feature type="transmembrane region" description="Helical" evidence="1">
    <location>
        <begin position="36"/>
        <end position="61"/>
    </location>
</feature>
<keyword evidence="1" id="KW-0472">Membrane</keyword>
<comment type="caution">
    <text evidence="2">The sequence shown here is derived from an EMBL/GenBank/DDBJ whole genome shotgun (WGS) entry which is preliminary data.</text>
</comment>
<accession>A0A841Q2Y5</accession>
<keyword evidence="1" id="KW-0812">Transmembrane</keyword>
<dbReference type="Proteomes" id="UP000581688">
    <property type="component" value="Unassembled WGS sequence"/>
</dbReference>
<organism evidence="2 3">
    <name type="scientific">Salirhabdus euzebyi</name>
    <dbReference type="NCBI Taxonomy" id="394506"/>
    <lineage>
        <taxon>Bacteria</taxon>
        <taxon>Bacillati</taxon>
        <taxon>Bacillota</taxon>
        <taxon>Bacilli</taxon>
        <taxon>Bacillales</taxon>
        <taxon>Bacillaceae</taxon>
        <taxon>Salirhabdus</taxon>
    </lineage>
</organism>
<gene>
    <name evidence="2" type="ORF">HNQ94_000349</name>
</gene>
<dbReference type="AlphaFoldDB" id="A0A841Q2Y5"/>
<reference evidence="2 3" key="1">
    <citation type="submission" date="2020-08" db="EMBL/GenBank/DDBJ databases">
        <title>Genomic Encyclopedia of Type Strains, Phase IV (KMG-IV): sequencing the most valuable type-strain genomes for metagenomic binning, comparative biology and taxonomic classification.</title>
        <authorList>
            <person name="Goeker M."/>
        </authorList>
    </citation>
    <scope>NUCLEOTIDE SEQUENCE [LARGE SCALE GENOMIC DNA]</scope>
    <source>
        <strain evidence="2 3">DSM 19612</strain>
    </source>
</reference>
<proteinExistence type="predicted"/>
<keyword evidence="3" id="KW-1185">Reference proteome</keyword>
<name>A0A841Q2Y5_9BACI</name>
<evidence type="ECO:0000313" key="2">
    <source>
        <dbReference type="EMBL" id="MBB6451928.1"/>
    </source>
</evidence>
<dbReference type="EMBL" id="JACHGH010000001">
    <property type="protein sequence ID" value="MBB6451928.1"/>
    <property type="molecule type" value="Genomic_DNA"/>
</dbReference>
<sequence>MGKFYRFKLPPWLRHWIFVIERCTLPIMIYQCARTLFIPTTLDVFLLGLLVGLFFAFYLGWI</sequence>
<protein>
    <submittedName>
        <fullName evidence="2">Uncharacterized protein</fullName>
    </submittedName>
</protein>
<keyword evidence="1" id="KW-1133">Transmembrane helix</keyword>
<dbReference type="RefSeq" id="WP_174494509.1">
    <property type="nucleotide sequence ID" value="NZ_CADDWK010000001.1"/>
</dbReference>
<evidence type="ECO:0000313" key="3">
    <source>
        <dbReference type="Proteomes" id="UP000581688"/>
    </source>
</evidence>
<evidence type="ECO:0000256" key="1">
    <source>
        <dbReference type="SAM" id="Phobius"/>
    </source>
</evidence>